<evidence type="ECO:0000256" key="3">
    <source>
        <dbReference type="SAM" id="Coils"/>
    </source>
</evidence>
<proteinExistence type="inferred from homology"/>
<protein>
    <submittedName>
        <fullName evidence="4">RND transporter</fullName>
    </submittedName>
</protein>
<feature type="coiled-coil region" evidence="3">
    <location>
        <begin position="374"/>
        <end position="408"/>
    </location>
</feature>
<organism evidence="4 5">
    <name type="scientific">Desulfuromonas versatilis</name>
    <dbReference type="NCBI Taxonomy" id="2802975"/>
    <lineage>
        <taxon>Bacteria</taxon>
        <taxon>Pseudomonadati</taxon>
        <taxon>Thermodesulfobacteriota</taxon>
        <taxon>Desulfuromonadia</taxon>
        <taxon>Desulfuromonadales</taxon>
        <taxon>Desulfuromonadaceae</taxon>
        <taxon>Desulfuromonas</taxon>
    </lineage>
</organism>
<keyword evidence="2" id="KW-0449">Lipoprotein</keyword>
<gene>
    <name evidence="4" type="ORF">DESUT3_07150</name>
</gene>
<evidence type="ECO:0000256" key="1">
    <source>
        <dbReference type="ARBA" id="ARBA00007613"/>
    </source>
</evidence>
<name>A0ABM8HRS0_9BACT</name>
<accession>A0ABM8HRS0</accession>
<evidence type="ECO:0000256" key="2">
    <source>
        <dbReference type="RuleBase" id="RU362097"/>
    </source>
</evidence>
<keyword evidence="2" id="KW-0564">Palmitate</keyword>
<dbReference type="Gene3D" id="2.20.200.10">
    <property type="entry name" value="Outer membrane efflux proteins (OEP)"/>
    <property type="match status" value="1"/>
</dbReference>
<comment type="similarity">
    <text evidence="1 2">Belongs to the outer membrane factor (OMF) (TC 1.B.17) family.</text>
</comment>
<dbReference type="Proteomes" id="UP001319827">
    <property type="component" value="Chromosome"/>
</dbReference>
<dbReference type="SUPFAM" id="SSF56954">
    <property type="entry name" value="Outer membrane efflux proteins (OEP)"/>
    <property type="match status" value="1"/>
</dbReference>
<dbReference type="InterPro" id="IPR003423">
    <property type="entry name" value="OMP_efflux"/>
</dbReference>
<evidence type="ECO:0000313" key="4">
    <source>
        <dbReference type="EMBL" id="BCR03646.1"/>
    </source>
</evidence>
<reference evidence="4 5" key="2">
    <citation type="journal article" date="2021" name="Int. J. Syst. Evol. Microbiol.">
        <title>Isolation and Polyphasic Characterization of Desulfuromonas versatilis sp. Nov., an Electrogenic Bacteria Capable of Versatile Metabolism Isolated from a Graphene Oxide-Reducing Enrichment Culture.</title>
        <authorList>
            <person name="Xie L."/>
            <person name="Yoshida N."/>
            <person name="Ishii S."/>
            <person name="Meng L."/>
        </authorList>
    </citation>
    <scope>NUCLEOTIDE SEQUENCE [LARGE SCALE GENOMIC DNA]</scope>
    <source>
        <strain evidence="4 5">NIT-T3</strain>
    </source>
</reference>
<keyword evidence="2" id="KW-1134">Transmembrane beta strand</keyword>
<comment type="subcellular location">
    <subcellularLocation>
        <location evidence="2">Cell membrane</location>
        <topology evidence="2">Lipid-anchor</topology>
    </subcellularLocation>
</comment>
<dbReference type="InterPro" id="IPR010131">
    <property type="entry name" value="MdtP/NodT-like"/>
</dbReference>
<evidence type="ECO:0000313" key="5">
    <source>
        <dbReference type="Proteomes" id="UP001319827"/>
    </source>
</evidence>
<keyword evidence="2" id="KW-0472">Membrane</keyword>
<keyword evidence="3" id="KW-0175">Coiled coil</keyword>
<dbReference type="Gene3D" id="1.20.1600.10">
    <property type="entry name" value="Outer membrane efflux proteins (OEP)"/>
    <property type="match status" value="1"/>
</dbReference>
<sequence length="467" mass="51006">MRLTLPALALLLTGLLLAGCALHRPAEISAPAPLPEAFTPAPGPSAPLPERWWLAFGDPQLEALVEEALGANLDIARALARLEQAEAAGRAAEAARYPFLNLEGQTRREMTPGILGEDTGNSYRLSLAAGFEIDLWQKLKNRSLAAELEGLAAAGEVQTLLLSTSAQLADLYYLVAEQRAQLELTDQTIASFADTLERVERRYREGLVPALDVYQARQTLAAAQARRPQFEASLEQARHALAVLLGRYPGQLAADTVALAEIPAWFPAGLPSQLLARRPDVEAALRRVEAGDARVAAAIAERFPAFNLLGGYGRSRTAFSTGDITGSFWNLILNLAQPVFDAGRRKAEVERSEAAFRESLAAYHQAVLRAFQEVEDALSGNRTSEQRIARLEEQVEATQASLRLSLERYLTGLSDYLPVLTAQVAQFNVESQLLAARRQLIADRISLARALGGTWMNEELQRRLARQ</sequence>
<dbReference type="EMBL" id="AP024355">
    <property type="protein sequence ID" value="BCR03646.1"/>
    <property type="molecule type" value="Genomic_DNA"/>
</dbReference>
<dbReference type="Pfam" id="PF02321">
    <property type="entry name" value="OEP"/>
    <property type="match status" value="2"/>
</dbReference>
<dbReference type="PANTHER" id="PTHR30203">
    <property type="entry name" value="OUTER MEMBRANE CATION EFFLUX PROTEIN"/>
    <property type="match status" value="1"/>
</dbReference>
<dbReference type="NCBIfam" id="TIGR01845">
    <property type="entry name" value="outer_NodT"/>
    <property type="match status" value="1"/>
</dbReference>
<dbReference type="PROSITE" id="PS51257">
    <property type="entry name" value="PROKAR_LIPOPROTEIN"/>
    <property type="match status" value="1"/>
</dbReference>
<keyword evidence="5" id="KW-1185">Reference proteome</keyword>
<reference evidence="4 5" key="1">
    <citation type="journal article" date="2016" name="C (Basel)">
        <title>Selective Growth of and Electricity Production by Marine Exoelectrogenic Bacteria in Self-Aggregated Hydrogel of Microbially Reduced Graphene Oxide.</title>
        <authorList>
            <person name="Yoshida N."/>
            <person name="Goto Y."/>
            <person name="Miyata Y."/>
        </authorList>
    </citation>
    <scope>NUCLEOTIDE SEQUENCE [LARGE SCALE GENOMIC DNA]</scope>
    <source>
        <strain evidence="4 5">NIT-T3</strain>
    </source>
</reference>
<keyword evidence="2" id="KW-0812">Transmembrane</keyword>
<dbReference type="RefSeq" id="WP_221251110.1">
    <property type="nucleotide sequence ID" value="NZ_AP024355.1"/>
</dbReference>
<dbReference type="PANTHER" id="PTHR30203:SF23">
    <property type="entry name" value="OUTER MEMBRANE EFFLUX PROTEIN"/>
    <property type="match status" value="1"/>
</dbReference>